<evidence type="ECO:0000256" key="6">
    <source>
        <dbReference type="ARBA" id="ARBA00023316"/>
    </source>
</evidence>
<dbReference type="AlphaFoldDB" id="A0AAU7U9P4"/>
<dbReference type="GO" id="GO:0008360">
    <property type="term" value="P:regulation of cell shape"/>
    <property type="evidence" value="ECO:0007669"/>
    <property type="project" value="UniProtKB-KW"/>
</dbReference>
<organism evidence="8">
    <name type="scientific">Deinococcus sonorensis KR-87</name>
    <dbReference type="NCBI Taxonomy" id="694439"/>
    <lineage>
        <taxon>Bacteria</taxon>
        <taxon>Thermotogati</taxon>
        <taxon>Deinococcota</taxon>
        <taxon>Deinococci</taxon>
        <taxon>Deinococcales</taxon>
        <taxon>Deinococcaceae</taxon>
        <taxon>Deinococcus</taxon>
    </lineage>
</organism>
<comment type="catalytic activity">
    <reaction evidence="1 7">
        <text>L-glutamate = D-glutamate</text>
        <dbReference type="Rhea" id="RHEA:12813"/>
        <dbReference type="ChEBI" id="CHEBI:29985"/>
        <dbReference type="ChEBI" id="CHEBI:29986"/>
        <dbReference type="EC" id="5.1.1.3"/>
    </reaction>
</comment>
<keyword evidence="4 7" id="KW-0573">Peptidoglycan synthesis</keyword>
<comment type="similarity">
    <text evidence="7">Belongs to the aspartate/glutamate racemases family.</text>
</comment>
<dbReference type="InterPro" id="IPR015942">
    <property type="entry name" value="Asp/Glu/hydantoin_racemase"/>
</dbReference>
<sequence>MSAAAPVGVFDSGVGGLSVLAELRRELPAEDFLYYADSAHAPYGERSPAEVEQLTRSAIQWLREQGCKAVVIACNTACAFSLASVRAWVGDGLPVIGLVPALKPAVAATRSGVVGVFATPVTLEGSLLRDVVAQFAQPAGIRVLPLWHNGMVPAVEAGQQDAPATDTALRDLLTPAADQGMDTLVLGCTHYPFLVPAIRRSFGDRFALFDSGRGVARRTRQVLTERGLLNPVGGQVRYLTTGNPAQVQPVVRQLMQEDVAVTGIRIEVPL</sequence>
<comment type="function">
    <text evidence="7">Provides the (R)-glutamate required for cell wall biosynthesis.</text>
</comment>
<gene>
    <name evidence="7 8" type="primary">murI</name>
    <name evidence="8" type="ORF">ABOD76_16000</name>
</gene>
<dbReference type="Pfam" id="PF01177">
    <property type="entry name" value="Asp_Glu_race"/>
    <property type="match status" value="1"/>
</dbReference>
<evidence type="ECO:0000313" key="8">
    <source>
        <dbReference type="EMBL" id="XBV84929.1"/>
    </source>
</evidence>
<dbReference type="Gene3D" id="3.40.50.1860">
    <property type="match status" value="2"/>
</dbReference>
<feature type="active site" description="Proton donor/acceptor" evidence="7">
    <location>
        <position position="188"/>
    </location>
</feature>
<evidence type="ECO:0000256" key="3">
    <source>
        <dbReference type="ARBA" id="ARBA00022960"/>
    </source>
</evidence>
<evidence type="ECO:0000256" key="7">
    <source>
        <dbReference type="HAMAP-Rule" id="MF_00258"/>
    </source>
</evidence>
<dbReference type="GO" id="GO:0071555">
    <property type="term" value="P:cell wall organization"/>
    <property type="evidence" value="ECO:0007669"/>
    <property type="project" value="UniProtKB-KW"/>
</dbReference>
<dbReference type="GO" id="GO:0008881">
    <property type="term" value="F:glutamate racemase activity"/>
    <property type="evidence" value="ECO:0007669"/>
    <property type="project" value="UniProtKB-UniRule"/>
</dbReference>
<keyword evidence="6 7" id="KW-0961">Cell wall biogenesis/degradation</keyword>
<reference evidence="8" key="1">
    <citation type="submission" date="2024-06" db="EMBL/GenBank/DDBJ databases">
        <title>Draft Genome Sequence of Deinococcus sonorensis Type Strain KR-87, a Biofilm Producing Representative of the Genus Deinococcus.</title>
        <authorList>
            <person name="Boren L.S."/>
            <person name="Grosso R.A."/>
            <person name="Hugenberg-Cox A.N."/>
            <person name="Hill J.T.E."/>
            <person name="Albert C.M."/>
            <person name="Tuohy J.M."/>
        </authorList>
    </citation>
    <scope>NUCLEOTIDE SEQUENCE</scope>
    <source>
        <strain evidence="8">KR-87</strain>
    </source>
</reference>
<dbReference type="PROSITE" id="PS00924">
    <property type="entry name" value="ASP_GLU_RACEMASE_2"/>
    <property type="match status" value="1"/>
</dbReference>
<feature type="binding site" evidence="7">
    <location>
        <begin position="189"/>
        <end position="190"/>
    </location>
    <ligand>
        <name>substrate</name>
    </ligand>
</feature>
<dbReference type="SUPFAM" id="SSF53681">
    <property type="entry name" value="Aspartate/glutamate racemase"/>
    <property type="match status" value="2"/>
</dbReference>
<dbReference type="GO" id="GO:0009252">
    <property type="term" value="P:peptidoglycan biosynthetic process"/>
    <property type="evidence" value="ECO:0007669"/>
    <property type="project" value="UniProtKB-UniRule"/>
</dbReference>
<dbReference type="EMBL" id="CP158299">
    <property type="protein sequence ID" value="XBV84929.1"/>
    <property type="molecule type" value="Genomic_DNA"/>
</dbReference>
<accession>A0AAU7U9P4</accession>
<evidence type="ECO:0000256" key="1">
    <source>
        <dbReference type="ARBA" id="ARBA00001602"/>
    </source>
</evidence>
<dbReference type="HAMAP" id="MF_00258">
    <property type="entry name" value="Glu_racemase"/>
    <property type="match status" value="1"/>
</dbReference>
<evidence type="ECO:0000256" key="5">
    <source>
        <dbReference type="ARBA" id="ARBA00023235"/>
    </source>
</evidence>
<protein>
    <recommendedName>
        <fullName evidence="2 7">Glutamate racemase</fullName>
        <ecNumber evidence="2 7">5.1.1.3</ecNumber>
    </recommendedName>
</protein>
<name>A0AAU7U9P4_9DEIO</name>
<dbReference type="InterPro" id="IPR004391">
    <property type="entry name" value="Glu_race"/>
</dbReference>
<evidence type="ECO:0000256" key="4">
    <source>
        <dbReference type="ARBA" id="ARBA00022984"/>
    </source>
</evidence>
<dbReference type="EC" id="5.1.1.3" evidence="2 7"/>
<keyword evidence="5 7" id="KW-0413">Isomerase</keyword>
<evidence type="ECO:0000256" key="2">
    <source>
        <dbReference type="ARBA" id="ARBA00013090"/>
    </source>
</evidence>
<feature type="active site" description="Proton donor/acceptor" evidence="7">
    <location>
        <position position="74"/>
    </location>
</feature>
<keyword evidence="3 7" id="KW-0133">Cell shape</keyword>
<dbReference type="InterPro" id="IPR033134">
    <property type="entry name" value="Asp/Glu_racemase_AS_2"/>
</dbReference>
<dbReference type="InterPro" id="IPR001920">
    <property type="entry name" value="Asp/Glu_race"/>
</dbReference>
<dbReference type="PANTHER" id="PTHR21198">
    <property type="entry name" value="GLUTAMATE RACEMASE"/>
    <property type="match status" value="1"/>
</dbReference>
<feature type="binding site" evidence="7">
    <location>
        <begin position="75"/>
        <end position="76"/>
    </location>
    <ligand>
        <name>substrate</name>
    </ligand>
</feature>
<feature type="binding site" evidence="7">
    <location>
        <begin position="43"/>
        <end position="44"/>
    </location>
    <ligand>
        <name>substrate</name>
    </ligand>
</feature>
<comment type="pathway">
    <text evidence="7">Cell wall biogenesis; peptidoglycan biosynthesis.</text>
</comment>
<dbReference type="NCBIfam" id="TIGR00067">
    <property type="entry name" value="glut_race"/>
    <property type="match status" value="1"/>
</dbReference>
<dbReference type="RefSeq" id="WP_350242966.1">
    <property type="nucleotide sequence ID" value="NZ_CP158299.1"/>
</dbReference>
<feature type="binding site" evidence="7">
    <location>
        <begin position="11"/>
        <end position="12"/>
    </location>
    <ligand>
        <name>substrate</name>
    </ligand>
</feature>
<dbReference type="PANTHER" id="PTHR21198:SF2">
    <property type="entry name" value="GLUTAMATE RACEMASE"/>
    <property type="match status" value="1"/>
</dbReference>
<proteinExistence type="inferred from homology"/>
<dbReference type="KEGG" id="dsc:ABOD76_16000"/>